<feature type="compositionally biased region" description="Low complexity" evidence="1">
    <location>
        <begin position="22"/>
        <end position="34"/>
    </location>
</feature>
<evidence type="ECO:0000313" key="3">
    <source>
        <dbReference type="Proteomes" id="UP001595997"/>
    </source>
</evidence>
<keyword evidence="3" id="KW-1185">Reference proteome</keyword>
<comment type="caution">
    <text evidence="2">The sequence shown here is derived from an EMBL/GenBank/DDBJ whole genome shotgun (WGS) entry which is preliminary data.</text>
</comment>
<proteinExistence type="predicted"/>
<name>A0ABV9A595_9ACTN</name>
<dbReference type="Proteomes" id="UP001595997">
    <property type="component" value="Unassembled WGS sequence"/>
</dbReference>
<accession>A0ABV9A595</accession>
<dbReference type="InterPro" id="IPR046037">
    <property type="entry name" value="DUF5995"/>
</dbReference>
<dbReference type="EMBL" id="JBHSFH010000006">
    <property type="protein sequence ID" value="MFC4494920.1"/>
    <property type="molecule type" value="Genomic_DNA"/>
</dbReference>
<reference evidence="3" key="1">
    <citation type="journal article" date="2019" name="Int. J. Syst. Evol. Microbiol.">
        <title>The Global Catalogue of Microorganisms (GCM) 10K type strain sequencing project: providing services to taxonomists for standard genome sequencing and annotation.</title>
        <authorList>
            <consortium name="The Broad Institute Genomics Platform"/>
            <consortium name="The Broad Institute Genome Sequencing Center for Infectious Disease"/>
            <person name="Wu L."/>
            <person name="Ma J."/>
        </authorList>
    </citation>
    <scope>NUCLEOTIDE SEQUENCE [LARGE SCALE GENOMIC DNA]</scope>
    <source>
        <strain evidence="3">CGMCC 4.7357</strain>
    </source>
</reference>
<dbReference type="Pfam" id="PF19458">
    <property type="entry name" value="DUF5995"/>
    <property type="match status" value="1"/>
</dbReference>
<feature type="compositionally biased region" description="Pro residues" evidence="1">
    <location>
        <begin position="1"/>
        <end position="10"/>
    </location>
</feature>
<gene>
    <name evidence="2" type="ORF">ACFPA8_12320</name>
</gene>
<protein>
    <submittedName>
        <fullName evidence="2">DUF5995 family protein</fullName>
    </submittedName>
</protein>
<evidence type="ECO:0000313" key="2">
    <source>
        <dbReference type="EMBL" id="MFC4494920.1"/>
    </source>
</evidence>
<feature type="region of interest" description="Disordered" evidence="1">
    <location>
        <begin position="1"/>
        <end position="35"/>
    </location>
</feature>
<dbReference type="RefSeq" id="WP_386446832.1">
    <property type="nucleotide sequence ID" value="NZ_JBHSFH010000006.1"/>
</dbReference>
<evidence type="ECO:0000256" key="1">
    <source>
        <dbReference type="SAM" id="MobiDB-lite"/>
    </source>
</evidence>
<sequence>MTSTEQPPPGTTGVQLRSPCGTSRATVRTARASRPGSVRSVLRRMHGIGAGLPAGDGVAVFNRVYLTVTEELQRRLETGWFTDRVTAEELGVRFAGRYLDAVEACLSGRRTPSCWRPLFHFRRHPSVRPLQFATAGINAHIGHDLPLALLETCEARQCEPDALERDFERIGDVLTGLEERIREELMPGPDMLDVADPLTHLVGSWSLEMARSGAWATLPTETHFCKTGRHDFRLAVRTSEQASRRQQLVPPGHGR</sequence>
<organism evidence="2 3">
    <name type="scientific">Streptomyces ovatisporus</name>
    <dbReference type="NCBI Taxonomy" id="1128682"/>
    <lineage>
        <taxon>Bacteria</taxon>
        <taxon>Bacillati</taxon>
        <taxon>Actinomycetota</taxon>
        <taxon>Actinomycetes</taxon>
        <taxon>Kitasatosporales</taxon>
        <taxon>Streptomycetaceae</taxon>
        <taxon>Streptomyces</taxon>
    </lineage>
</organism>